<dbReference type="InterPro" id="IPR019135">
    <property type="entry name" value="Polycomb_protein_VEFS-Box"/>
</dbReference>
<comment type="caution">
    <text evidence="9">The sequence shown here is derived from an EMBL/GenBank/DDBJ whole genome shotgun (WGS) entry which is preliminary data.</text>
</comment>
<keyword evidence="3" id="KW-0863">Zinc-finger</keyword>
<evidence type="ECO:0000256" key="3">
    <source>
        <dbReference type="ARBA" id="ARBA00022771"/>
    </source>
</evidence>
<dbReference type="Pfam" id="PF09733">
    <property type="entry name" value="VEFS-Box"/>
    <property type="match status" value="1"/>
</dbReference>
<evidence type="ECO:0000256" key="4">
    <source>
        <dbReference type="ARBA" id="ARBA00022833"/>
    </source>
</evidence>
<keyword evidence="10" id="KW-1185">Reference proteome</keyword>
<evidence type="ECO:0000256" key="2">
    <source>
        <dbReference type="ARBA" id="ARBA00022723"/>
    </source>
</evidence>
<keyword evidence="2" id="KW-0479">Metal-binding</keyword>
<keyword evidence="5" id="KW-0805">Transcription regulation</keyword>
<evidence type="ECO:0000256" key="1">
    <source>
        <dbReference type="ARBA" id="ARBA00007416"/>
    </source>
</evidence>
<dbReference type="Proteomes" id="UP000198406">
    <property type="component" value="Unassembled WGS sequence"/>
</dbReference>
<comment type="similarity">
    <text evidence="1">Belongs to the VEFS (VRN2-EMF2-FIS2-SU(Z)12) family.</text>
</comment>
<dbReference type="GO" id="GO:0008270">
    <property type="term" value="F:zinc ion binding"/>
    <property type="evidence" value="ECO:0007669"/>
    <property type="project" value="UniProtKB-KW"/>
</dbReference>
<reference evidence="9 10" key="1">
    <citation type="journal article" date="2015" name="Plant Cell">
        <title>Oil accumulation by the oleaginous diatom Fistulifera solaris as revealed by the genome and transcriptome.</title>
        <authorList>
            <person name="Tanaka T."/>
            <person name="Maeda Y."/>
            <person name="Veluchamy A."/>
            <person name="Tanaka M."/>
            <person name="Abida H."/>
            <person name="Marechal E."/>
            <person name="Bowler C."/>
            <person name="Muto M."/>
            <person name="Sunaga Y."/>
            <person name="Tanaka M."/>
            <person name="Yoshino T."/>
            <person name="Taniguchi T."/>
            <person name="Fukuda Y."/>
            <person name="Nemoto M."/>
            <person name="Matsumoto M."/>
            <person name="Wong P.S."/>
            <person name="Aburatani S."/>
            <person name="Fujibuchi W."/>
        </authorList>
    </citation>
    <scope>NUCLEOTIDE SEQUENCE [LARGE SCALE GENOMIC DNA]</scope>
    <source>
        <strain evidence="9 10">JPCC DA0580</strain>
    </source>
</reference>
<evidence type="ECO:0000256" key="6">
    <source>
        <dbReference type="ARBA" id="ARBA00023163"/>
    </source>
</evidence>
<evidence type="ECO:0000259" key="8">
    <source>
        <dbReference type="Pfam" id="PF09733"/>
    </source>
</evidence>
<feature type="compositionally biased region" description="Basic and acidic residues" evidence="7">
    <location>
        <begin position="258"/>
        <end position="276"/>
    </location>
</feature>
<name>A0A1Z5JPA4_FISSO</name>
<keyword evidence="6" id="KW-0804">Transcription</keyword>
<gene>
    <name evidence="9" type="ORF">FisN_2Lh427</name>
</gene>
<dbReference type="InParanoid" id="A0A1Z5JPA4"/>
<keyword evidence="4" id="KW-0862">Zinc</keyword>
<evidence type="ECO:0000313" key="10">
    <source>
        <dbReference type="Proteomes" id="UP000198406"/>
    </source>
</evidence>
<accession>A0A1Z5JPA4</accession>
<protein>
    <recommendedName>
        <fullName evidence="8">Polycomb protein VEFS-Box domain-containing protein</fullName>
    </recommendedName>
</protein>
<feature type="region of interest" description="Disordered" evidence="7">
    <location>
        <begin position="225"/>
        <end position="276"/>
    </location>
</feature>
<evidence type="ECO:0000313" key="9">
    <source>
        <dbReference type="EMBL" id="GAX15847.1"/>
    </source>
</evidence>
<dbReference type="CDD" id="cd21521">
    <property type="entry name" value="VEFS-box"/>
    <property type="match status" value="1"/>
</dbReference>
<proteinExistence type="inferred from homology"/>
<dbReference type="OrthoDB" id="166746at2759"/>
<feature type="domain" description="Polycomb protein VEFS-Box" evidence="8">
    <location>
        <begin position="77"/>
        <end position="194"/>
    </location>
</feature>
<evidence type="ECO:0000256" key="5">
    <source>
        <dbReference type="ARBA" id="ARBA00023015"/>
    </source>
</evidence>
<sequence length="276" mass="31587">MKDRHTLWIHCARKHLDLNPELIRLSDGNVRLLLSQKRRVSDDKLHPSKSILEMSCLLYCHDVRLNQLAAIKPPNSVNLPKRVYYDSVFKVAQSDAVWLVDVDSDDEARDHISSLKDTDAEINDFTDVTPGQKRFMKLWNHFLAHRSDGVTLAPKQLPSLCVDFARYFAQFSTCDDDEKQFICCLFNFMDENYLGALQAEEIIAVYRCARKISLQENAPEAEFSSLSLPTRSASKQSSNVEYNDSYAADESESQISLESDHENFLSKNRESKETNA</sequence>
<organism evidence="9 10">
    <name type="scientific">Fistulifera solaris</name>
    <name type="common">Oleaginous diatom</name>
    <dbReference type="NCBI Taxonomy" id="1519565"/>
    <lineage>
        <taxon>Eukaryota</taxon>
        <taxon>Sar</taxon>
        <taxon>Stramenopiles</taxon>
        <taxon>Ochrophyta</taxon>
        <taxon>Bacillariophyta</taxon>
        <taxon>Bacillariophyceae</taxon>
        <taxon>Bacillariophycidae</taxon>
        <taxon>Naviculales</taxon>
        <taxon>Naviculaceae</taxon>
        <taxon>Fistulifera</taxon>
    </lineage>
</organism>
<dbReference type="EMBL" id="BDSP01000097">
    <property type="protein sequence ID" value="GAX15847.1"/>
    <property type="molecule type" value="Genomic_DNA"/>
</dbReference>
<dbReference type="AlphaFoldDB" id="A0A1Z5JPA4"/>
<evidence type="ECO:0000256" key="7">
    <source>
        <dbReference type="SAM" id="MobiDB-lite"/>
    </source>
</evidence>
<feature type="compositionally biased region" description="Polar residues" evidence="7">
    <location>
        <begin position="225"/>
        <end position="242"/>
    </location>
</feature>